<keyword evidence="13 15" id="KW-0238">DNA-binding</keyword>
<keyword evidence="9 15" id="KW-0862">Zinc</keyword>
<dbReference type="EC" id="2.7.7.7" evidence="15"/>
<evidence type="ECO:0000256" key="11">
    <source>
        <dbReference type="ARBA" id="ARBA00023004"/>
    </source>
</evidence>
<dbReference type="SUPFAM" id="SSF53098">
    <property type="entry name" value="Ribonuclease H-like"/>
    <property type="match status" value="1"/>
</dbReference>
<dbReference type="STRING" id="361077.A0A151ZBC5"/>
<feature type="coiled-coil region" evidence="16">
    <location>
        <begin position="1984"/>
        <end position="2011"/>
    </location>
</feature>
<accession>A0A151ZBC5</accession>
<keyword evidence="6 15" id="KW-0235">DNA replication</keyword>
<feature type="region of interest" description="Disordered" evidence="17">
    <location>
        <begin position="1"/>
        <end position="37"/>
    </location>
</feature>
<evidence type="ECO:0000256" key="12">
    <source>
        <dbReference type="ARBA" id="ARBA00023014"/>
    </source>
</evidence>
<keyword evidence="20" id="KW-1185">Reference proteome</keyword>
<dbReference type="GO" id="GO:0003677">
    <property type="term" value="F:DNA binding"/>
    <property type="evidence" value="ECO:0007669"/>
    <property type="project" value="UniProtKB-KW"/>
</dbReference>
<dbReference type="GO" id="GO:0051539">
    <property type="term" value="F:4 iron, 4 sulfur cluster binding"/>
    <property type="evidence" value="ECO:0007669"/>
    <property type="project" value="UniProtKB-KW"/>
</dbReference>
<keyword evidence="5 15" id="KW-0548">Nucleotidyltransferase</keyword>
<keyword evidence="7 15" id="KW-0479">Metal-binding</keyword>
<sequence length="2303" mass="267564">MSQKRSLYKEDKSDSEDEKDKDEIVDKFDNQQNDNEEQTKFYKHREGWLVNMQPSSWKDKETGLDKSSLELFFIQEDANAFKAWVPFNPYFYIYVKDGHQLEVEGYLKKTYESKIASIDILDKEDLDLDNHLSGLKRKYLKIRFHNVQTLVQIRNELNPIIKQNKQKSNTSAAYEDPLISKSYYYNSYNSSNNSNSAMTGMKKNMMKSATEHILDLREYDVPYYVRAAIDLDIRVGLWYKIERESMSQPPKVIQNTARVDRPDPRVLAFDIETTKAPLMFPDSKIDCIMMISYMLDRQGYLIVNREIVSQDIEDFEYNPKPEYEGPFTVFNEPDEKSLLQKFFSHIRQVKPHIFVTFNGDSFDWPFVEARASYHELDMQREIGFRCDAVQGECKSRNLAHMDAFCWVKRDSYLPHGSHGLKAVTREKLQYDPLEIDPEDMIKFAQEDPHRLANYSVSDAVATYYLYMTYVHPFIFSLCTIIPMNPDDVLRKGSGTLCEALLMTQAFKSNIIYPNKHLDEMNKMYKGHLVESETYVGGHVECLESGVFRSDIPTWFNISQEALKKHIDNVENVIKFAMHEGGIDPKTVTNMDEIKRDVVDKFQRLHDQPKQLSNPLIYHLDVGAMYPNIILTNKLQPSAIVTEEDCASCVYNKPENKCQRTLDWEWRGDYTPSNHSEYKLILQQLESERFGPNNKPYSELDELEKQQLLKTRLKEYSRKVYKKTHVVSQEIRSDTVCMRENSFYVDTVRTFRDRRYVFKNLHRDWKIKYDQSLKESGGASSVAVQECQGMVVLYESLQLAHKCILNSFYGYVMRKGARWYSMQMAGIVTHTGSKIIKEAREVVEQLGRPLEIDTDGIWCILPWNFPENYTIKTNLESGKKFTFSYLCVMLNEKVAENFTNHQYQDYDPQTGQYTIRDECSILFECDGPYRCMVIPASKEKDVKLKKRYAVFNKQGRICELKGFEIKRRGELKLIKLFQSQVFEHFLGGNSLEGCYESVGSVANHWLDILDSHGEGYEEKDLIELITESSKMSRKLEEYGSQKSSAISTAKKLGEFLGPDMIKEKGLNCSYIVSIKPSGAAVTERTIPIEIFNAETERRNYYLRKWVKSNQAQDLDIRNLIDWEYYKQRLGGSIQKIITIPAALQNIANPVPRIIHPEWILKELRKAADDKHQTVITNFFQKMDPKDGKATVDIEDLFASRATGAQTQKRTLLDFATKDSKKKAKSTASLDILKEKAPSYDKDFPKWLEFKKEYWRAKRLKNKTKRMDGDNDDDDESLGARKPMIGKMNPKGVNFFQSQSDIIKRGIWNIISIEETNQPGIFQFWSQIDNKIIPLLVKIDRTFYLNSFQEDSPYEGAEKSNLVPPRSKPKIHLFKKTMTEQEYQERSKELNTLFTNPQIEGVYETQMSLEMKAIIQIGCMASLKRSSRSQSVTNSTRFHINDLVPYSKNTEKPYSYLAEHNFHQLYIYHNHNNRDGKDGMFCLLNLSLNQATIRMVNPYQKTPNLNSKLLNQIKERFPQIEFKLEQSTSMAQAYKDVNLALTEHQNQYRQTSIILLQTRNPQALYTSIPMLKQFARVLIPYHETDSQYSPFNWEVHALKPLTTRLSDIQKLWIYYVNMSRYANIPIGNIPSDSATFISDVLYSRALQDQNQILWQSDSNYPDLGGSEEDDAKFHEELSQVEINQPDSYNSVCIEFEISNLATNTILESSHLAEIEGILGIELNSSEIQSNLSSLFGSQQGTQSSQQTKQQQQKQTTPNISNQTTSCEKEFNILKNLVSKWKLDLVAGGTGKKNALNTEYSHYLLVHFYRWINSPHSKLYDPIIHRNLHNLMKKVFLQFIYELKKLGCKIIYGNFNKIIIHSQKTTIEDAEAYCKYIIQVIKKKELFSWISIKPTCYWYNLLWMDQSNYSGIVYCPSGKQQSSTIDGSQVLEDEPVSTDGKSPDKESGFIIPNGKIDAQWNISEFLPEQIKGAFLVIISDYIHKMHINKDQYQSKDQQEQLEQKKEKEEDILDQDLGLSQDSSQQSANNGETKGEKNQKRKFNLKSSKTWSEEDKEHSKEDKWKLSKYKLTVEEKRIYTFLTNFQNHPSLEFPVLPGSHLNFTNPALEFIKFTCHVLSIDKQIQSDIQRLRKNLMTFIQIREFSDDAKFKDPCMTYTLPDVICTFCHACRDLDLLRPSVHVVSLLNSTNPDGNSQSSSDSHQQQMVQHLLTCDNCHNQYAKEVIEATLVEIIQRRSMSYQLQDVKCSKCSNVKADNLSETCQVCSGQWRCKESKEVFMKDLTIFKNIAKYYKFEWLLEITESLSIL</sequence>
<evidence type="ECO:0000313" key="20">
    <source>
        <dbReference type="Proteomes" id="UP000076078"/>
    </source>
</evidence>
<comment type="catalytic activity">
    <reaction evidence="15">
        <text>DNA(n) + a 2'-deoxyribonucleoside 5'-triphosphate = DNA(n+1) + diphosphate</text>
        <dbReference type="Rhea" id="RHEA:22508"/>
        <dbReference type="Rhea" id="RHEA-COMP:17339"/>
        <dbReference type="Rhea" id="RHEA-COMP:17340"/>
        <dbReference type="ChEBI" id="CHEBI:33019"/>
        <dbReference type="ChEBI" id="CHEBI:61560"/>
        <dbReference type="ChEBI" id="CHEBI:173112"/>
        <dbReference type="EC" id="2.7.7.7"/>
    </reaction>
</comment>
<dbReference type="GO" id="GO:0003887">
    <property type="term" value="F:DNA-directed DNA polymerase activity"/>
    <property type="evidence" value="ECO:0007669"/>
    <property type="project" value="UniProtKB-KW"/>
</dbReference>
<dbReference type="InterPro" id="IPR042087">
    <property type="entry name" value="DNA_pol_B_thumb"/>
</dbReference>
<comment type="caution">
    <text evidence="19">The sequence shown here is derived from an EMBL/GenBank/DDBJ whole genome shotgun (WGS) entry which is preliminary data.</text>
</comment>
<dbReference type="InterPro" id="IPR043502">
    <property type="entry name" value="DNA/RNA_pol_sf"/>
</dbReference>
<evidence type="ECO:0000256" key="1">
    <source>
        <dbReference type="ARBA" id="ARBA00004123"/>
    </source>
</evidence>
<dbReference type="PANTHER" id="PTHR10670">
    <property type="entry name" value="DNA POLYMERASE EPSILON CATALYTIC SUBUNIT A"/>
    <property type="match status" value="1"/>
</dbReference>
<dbReference type="GO" id="GO:0000278">
    <property type="term" value="P:mitotic cell cycle"/>
    <property type="evidence" value="ECO:0007669"/>
    <property type="project" value="TreeGrafter"/>
</dbReference>
<dbReference type="InterPro" id="IPR029703">
    <property type="entry name" value="POL2"/>
</dbReference>
<dbReference type="Pfam" id="PF00136">
    <property type="entry name" value="DNA_pol_B"/>
    <property type="match status" value="1"/>
</dbReference>
<keyword evidence="10 15" id="KW-0239">DNA-directed DNA polymerase</keyword>
<organism evidence="19 20">
    <name type="scientific">Tieghemostelium lacteum</name>
    <name type="common">Slime mold</name>
    <name type="synonym">Dictyostelium lacteum</name>
    <dbReference type="NCBI Taxonomy" id="361077"/>
    <lineage>
        <taxon>Eukaryota</taxon>
        <taxon>Amoebozoa</taxon>
        <taxon>Evosea</taxon>
        <taxon>Eumycetozoa</taxon>
        <taxon>Dictyostelia</taxon>
        <taxon>Dictyosteliales</taxon>
        <taxon>Raperosteliaceae</taxon>
        <taxon>Tieghemostelium</taxon>
    </lineage>
</organism>
<dbReference type="Gene3D" id="3.90.1600.10">
    <property type="entry name" value="Palm domain of DNA polymerase"/>
    <property type="match status" value="2"/>
</dbReference>
<gene>
    <name evidence="19" type="ORF">DLAC_08167</name>
</gene>
<evidence type="ECO:0000259" key="18">
    <source>
        <dbReference type="SMART" id="SM01159"/>
    </source>
</evidence>
<evidence type="ECO:0000256" key="3">
    <source>
        <dbReference type="ARBA" id="ARBA00022485"/>
    </source>
</evidence>
<dbReference type="GO" id="GO:0008310">
    <property type="term" value="F:single-stranded DNA 3'-5' DNA exonuclease activity"/>
    <property type="evidence" value="ECO:0007669"/>
    <property type="project" value="TreeGrafter"/>
</dbReference>
<dbReference type="OrthoDB" id="10060449at2759"/>
<keyword evidence="11 15" id="KW-0408">Iron</keyword>
<dbReference type="FunCoup" id="A0A151ZBC5">
    <property type="interactions" value="468"/>
</dbReference>
<evidence type="ECO:0000256" key="16">
    <source>
        <dbReference type="SAM" id="Coils"/>
    </source>
</evidence>
<dbReference type="SMART" id="SM00486">
    <property type="entry name" value="POLBc"/>
    <property type="match status" value="1"/>
</dbReference>
<dbReference type="Pfam" id="PF22634">
    <property type="entry name" value="POL2_thumb"/>
    <property type="match status" value="1"/>
</dbReference>
<dbReference type="Gene3D" id="1.10.132.60">
    <property type="entry name" value="DNA polymerase family B, C-terminal domain"/>
    <property type="match status" value="1"/>
</dbReference>
<dbReference type="OMA" id="MLDQCRY"/>
<feature type="region of interest" description="Disordered" evidence="17">
    <location>
        <begin position="1921"/>
        <end position="1945"/>
    </location>
</feature>
<feature type="compositionally biased region" description="Low complexity" evidence="17">
    <location>
        <begin position="1734"/>
        <end position="1754"/>
    </location>
</feature>
<dbReference type="GO" id="GO:0006272">
    <property type="term" value="P:leading strand elongation"/>
    <property type="evidence" value="ECO:0007669"/>
    <property type="project" value="TreeGrafter"/>
</dbReference>
<dbReference type="Pfam" id="PF22912">
    <property type="entry name" value="zf-DPOE"/>
    <property type="match status" value="1"/>
</dbReference>
<dbReference type="Gene3D" id="3.30.342.10">
    <property type="entry name" value="DNA Polymerase, chain B, domain 1"/>
    <property type="match status" value="1"/>
</dbReference>
<proteinExistence type="inferred from homology"/>
<dbReference type="InterPro" id="IPR006172">
    <property type="entry name" value="DNA-dir_DNA_pol_B"/>
</dbReference>
<evidence type="ECO:0000256" key="4">
    <source>
        <dbReference type="ARBA" id="ARBA00022679"/>
    </source>
</evidence>
<dbReference type="PANTHER" id="PTHR10670:SF0">
    <property type="entry name" value="DNA POLYMERASE EPSILON CATALYTIC SUBUNIT A"/>
    <property type="match status" value="1"/>
</dbReference>
<comment type="function">
    <text evidence="15">DNA polymerase II participates in chromosomal DNA replication.</text>
</comment>
<dbReference type="GO" id="GO:0008270">
    <property type="term" value="F:zinc ion binding"/>
    <property type="evidence" value="ECO:0007669"/>
    <property type="project" value="UniProtKB-KW"/>
</dbReference>
<name>A0A151ZBC5_TIELA</name>
<dbReference type="GO" id="GO:0045004">
    <property type="term" value="P:DNA replication proofreading"/>
    <property type="evidence" value="ECO:0007669"/>
    <property type="project" value="TreeGrafter"/>
</dbReference>
<dbReference type="InterPro" id="IPR055191">
    <property type="entry name" value="POL2_thumb"/>
</dbReference>
<dbReference type="GO" id="GO:0006297">
    <property type="term" value="P:nucleotide-excision repair, DNA gap filling"/>
    <property type="evidence" value="ECO:0007669"/>
    <property type="project" value="TreeGrafter"/>
</dbReference>
<feature type="domain" description="DNA polymerase epsilon catalytic subunit A C-terminal" evidence="18">
    <location>
        <begin position="1502"/>
        <end position="1909"/>
    </location>
</feature>
<evidence type="ECO:0000256" key="5">
    <source>
        <dbReference type="ARBA" id="ARBA00022695"/>
    </source>
</evidence>
<dbReference type="Proteomes" id="UP000076078">
    <property type="component" value="Unassembled WGS sequence"/>
</dbReference>
<dbReference type="Pfam" id="PF08490">
    <property type="entry name" value="DUF1744"/>
    <property type="match status" value="1"/>
</dbReference>
<evidence type="ECO:0000256" key="9">
    <source>
        <dbReference type="ARBA" id="ARBA00022833"/>
    </source>
</evidence>
<evidence type="ECO:0000256" key="10">
    <source>
        <dbReference type="ARBA" id="ARBA00022932"/>
    </source>
</evidence>
<feature type="region of interest" description="Disordered" evidence="17">
    <location>
        <begin position="1734"/>
        <end position="1759"/>
    </location>
</feature>
<dbReference type="FunFam" id="1.10.132.60:FF:000003">
    <property type="entry name" value="DNA polymerase epsilon catalytic subunit"/>
    <property type="match status" value="1"/>
</dbReference>
<dbReference type="Pfam" id="PF03104">
    <property type="entry name" value="DNA_pol_B_exo1"/>
    <property type="match status" value="1"/>
</dbReference>
<comment type="subcellular location">
    <subcellularLocation>
        <location evidence="1 15">Nucleus</location>
    </subcellularLocation>
</comment>
<dbReference type="InParanoid" id="A0A151ZBC5"/>
<evidence type="ECO:0000256" key="2">
    <source>
        <dbReference type="ARBA" id="ARBA00005755"/>
    </source>
</evidence>
<feature type="compositionally biased region" description="Low complexity" evidence="17">
    <location>
        <begin position="2012"/>
        <end position="2023"/>
    </location>
</feature>
<keyword evidence="8 15" id="KW-0863">Zinc-finger</keyword>
<dbReference type="EMBL" id="LODT01000035">
    <property type="protein sequence ID" value="KYQ91238.1"/>
    <property type="molecule type" value="Genomic_DNA"/>
</dbReference>
<dbReference type="InterPro" id="IPR006134">
    <property type="entry name" value="DNA-dir_DNA_pol_B_multi_dom"/>
</dbReference>
<dbReference type="InterPro" id="IPR013697">
    <property type="entry name" value="DNA_pol_e_suA_C"/>
</dbReference>
<feature type="region of interest" description="Disordered" evidence="17">
    <location>
        <begin position="2012"/>
        <end position="2053"/>
    </location>
</feature>
<dbReference type="InterPro" id="IPR012337">
    <property type="entry name" value="RNaseH-like_sf"/>
</dbReference>
<evidence type="ECO:0000256" key="13">
    <source>
        <dbReference type="ARBA" id="ARBA00023125"/>
    </source>
</evidence>
<dbReference type="InterPro" id="IPR054475">
    <property type="entry name" value="Znf-DPOE"/>
</dbReference>
<evidence type="ECO:0000256" key="14">
    <source>
        <dbReference type="ARBA" id="ARBA00023242"/>
    </source>
</evidence>
<dbReference type="Pfam" id="PF23250">
    <property type="entry name" value="zf_DPOE_2"/>
    <property type="match status" value="1"/>
</dbReference>
<protein>
    <recommendedName>
        <fullName evidence="15">DNA polymerase epsilon catalytic subunit</fullName>
        <ecNumber evidence="15">2.7.7.7</ecNumber>
    </recommendedName>
</protein>
<comment type="similarity">
    <text evidence="2 15">Belongs to the DNA polymerase type-B family.</text>
</comment>
<evidence type="ECO:0000313" key="19">
    <source>
        <dbReference type="EMBL" id="KYQ91238.1"/>
    </source>
</evidence>
<evidence type="ECO:0000256" key="6">
    <source>
        <dbReference type="ARBA" id="ARBA00022705"/>
    </source>
</evidence>
<comment type="cofactor">
    <cofactor evidence="15">
        <name>[4Fe-4S] cluster</name>
        <dbReference type="ChEBI" id="CHEBI:49883"/>
    </cofactor>
</comment>
<keyword evidence="4 15" id="KW-0808">Transferase</keyword>
<dbReference type="InterPro" id="IPR006133">
    <property type="entry name" value="DNA-dir_DNA_pol_B_exonuc"/>
</dbReference>
<dbReference type="SUPFAM" id="SSF56672">
    <property type="entry name" value="DNA/RNA polymerases"/>
    <property type="match status" value="1"/>
</dbReference>
<dbReference type="SMART" id="SM01159">
    <property type="entry name" value="DUF1744"/>
    <property type="match status" value="1"/>
</dbReference>
<evidence type="ECO:0000256" key="15">
    <source>
        <dbReference type="RuleBase" id="RU365029"/>
    </source>
</evidence>
<evidence type="ECO:0000256" key="7">
    <source>
        <dbReference type="ARBA" id="ARBA00022723"/>
    </source>
</evidence>
<dbReference type="InterPro" id="IPR036397">
    <property type="entry name" value="RNaseH_sf"/>
</dbReference>
<evidence type="ECO:0000256" key="8">
    <source>
        <dbReference type="ARBA" id="ARBA00022771"/>
    </source>
</evidence>
<dbReference type="FunFam" id="3.30.420.10:FF:000010">
    <property type="entry name" value="DNA polymerase epsilon catalytic subunit"/>
    <property type="match status" value="1"/>
</dbReference>
<dbReference type="GO" id="GO:0008622">
    <property type="term" value="C:epsilon DNA polymerase complex"/>
    <property type="evidence" value="ECO:0007669"/>
    <property type="project" value="InterPro"/>
</dbReference>
<keyword evidence="16" id="KW-0175">Coiled coil</keyword>
<feature type="region of interest" description="Disordered" evidence="17">
    <location>
        <begin position="1262"/>
        <end position="1282"/>
    </location>
</feature>
<dbReference type="GO" id="GO:0000166">
    <property type="term" value="F:nucleotide binding"/>
    <property type="evidence" value="ECO:0007669"/>
    <property type="project" value="InterPro"/>
</dbReference>
<keyword evidence="3 15" id="KW-0004">4Fe-4S</keyword>
<dbReference type="CDD" id="cd05535">
    <property type="entry name" value="POLBc_epsilon"/>
    <property type="match status" value="1"/>
</dbReference>
<dbReference type="CDD" id="cd05779">
    <property type="entry name" value="DNA_polB_epsilon_exo"/>
    <property type="match status" value="1"/>
</dbReference>
<dbReference type="InterPro" id="IPR023211">
    <property type="entry name" value="DNA_pol_palm_dom_sf"/>
</dbReference>
<keyword evidence="12 15" id="KW-0411">Iron-sulfur</keyword>
<keyword evidence="14 15" id="KW-0539">Nucleus</keyword>
<dbReference type="GO" id="GO:0006287">
    <property type="term" value="P:base-excision repair, gap-filling"/>
    <property type="evidence" value="ECO:0007669"/>
    <property type="project" value="TreeGrafter"/>
</dbReference>
<reference evidence="19 20" key="1">
    <citation type="submission" date="2015-12" db="EMBL/GenBank/DDBJ databases">
        <title>Dictyostelia acquired genes for synthesis and detection of signals that induce cell-type specialization by lateral gene transfer from prokaryotes.</title>
        <authorList>
            <person name="Gloeckner G."/>
            <person name="Schaap P."/>
        </authorList>
    </citation>
    <scope>NUCLEOTIDE SEQUENCE [LARGE SCALE GENOMIC DNA]</scope>
    <source>
        <strain evidence="19 20">TK</strain>
    </source>
</reference>
<dbReference type="Gene3D" id="3.30.420.10">
    <property type="entry name" value="Ribonuclease H-like superfamily/Ribonuclease H"/>
    <property type="match status" value="1"/>
</dbReference>
<evidence type="ECO:0000256" key="17">
    <source>
        <dbReference type="SAM" id="MobiDB-lite"/>
    </source>
</evidence>